<evidence type="ECO:0000313" key="12">
    <source>
        <dbReference type="Proteomes" id="UP000028828"/>
    </source>
</evidence>
<dbReference type="InterPro" id="IPR011012">
    <property type="entry name" value="Longin-like_dom_sf"/>
</dbReference>
<dbReference type="PROSITE" id="PS00991">
    <property type="entry name" value="CLAT_ADAPTOR_M_2"/>
    <property type="match status" value="1"/>
</dbReference>
<feature type="region of interest" description="Disordered" evidence="9">
    <location>
        <begin position="380"/>
        <end position="402"/>
    </location>
</feature>
<dbReference type="GO" id="GO:0005905">
    <property type="term" value="C:clathrin-coated pit"/>
    <property type="evidence" value="ECO:0007669"/>
    <property type="project" value="UniProtKB-KW"/>
</dbReference>
<keyword evidence="5" id="KW-0254">Endocytosis</keyword>
<evidence type="ECO:0000313" key="11">
    <source>
        <dbReference type="EMBL" id="KFG50947.1"/>
    </source>
</evidence>
<keyword evidence="7" id="KW-0472">Membrane</keyword>
<organism evidence="11 12">
    <name type="scientific">Toxoplasma gondii p89</name>
    <dbReference type="NCBI Taxonomy" id="943119"/>
    <lineage>
        <taxon>Eukaryota</taxon>
        <taxon>Sar</taxon>
        <taxon>Alveolata</taxon>
        <taxon>Apicomplexa</taxon>
        <taxon>Conoidasida</taxon>
        <taxon>Coccidia</taxon>
        <taxon>Eucoccidiorida</taxon>
        <taxon>Eimeriorina</taxon>
        <taxon>Sarcocystidae</taxon>
        <taxon>Toxoplasma</taxon>
    </lineage>
</organism>
<evidence type="ECO:0000256" key="8">
    <source>
        <dbReference type="ARBA" id="ARBA00023176"/>
    </source>
</evidence>
<dbReference type="PRINTS" id="PR00314">
    <property type="entry name" value="CLATHRINADPT"/>
</dbReference>
<dbReference type="GO" id="GO:0030131">
    <property type="term" value="C:clathrin adaptor complex"/>
    <property type="evidence" value="ECO:0007669"/>
    <property type="project" value="InterPro"/>
</dbReference>
<dbReference type="InterPro" id="IPR043512">
    <property type="entry name" value="Mu2_C"/>
</dbReference>
<gene>
    <name evidence="11" type="ORF">TGP89_230920</name>
</gene>
<dbReference type="InterPro" id="IPR001392">
    <property type="entry name" value="Clathrin_mu"/>
</dbReference>
<protein>
    <submittedName>
        <fullName evidence="11">Adaptor complexes medium subunit family protein</fullName>
    </submittedName>
</protein>
<dbReference type="GO" id="GO:0006897">
    <property type="term" value="P:endocytosis"/>
    <property type="evidence" value="ECO:0007669"/>
    <property type="project" value="UniProtKB-KW"/>
</dbReference>
<dbReference type="Pfam" id="PF00928">
    <property type="entry name" value="Adap_comp_sub"/>
    <property type="match status" value="1"/>
</dbReference>
<feature type="compositionally biased region" description="Basic and acidic residues" evidence="9">
    <location>
        <begin position="391"/>
        <end position="400"/>
    </location>
</feature>
<dbReference type="GO" id="GO:0006886">
    <property type="term" value="P:intracellular protein transport"/>
    <property type="evidence" value="ECO:0007669"/>
    <property type="project" value="InterPro"/>
</dbReference>
<evidence type="ECO:0000256" key="2">
    <source>
        <dbReference type="ARBA" id="ARBA00004277"/>
    </source>
</evidence>
<evidence type="ECO:0000256" key="6">
    <source>
        <dbReference type="ARBA" id="ARBA00022927"/>
    </source>
</evidence>
<reference evidence="11 12" key="1">
    <citation type="submission" date="2014-03" db="EMBL/GenBank/DDBJ databases">
        <authorList>
            <person name="Sibley D."/>
            <person name="Venepally P."/>
            <person name="Karamycheva S."/>
            <person name="Hadjithomas M."/>
            <person name="Khan A."/>
            <person name="Brunk B."/>
            <person name="Roos D."/>
            <person name="Caler E."/>
            <person name="Lorenzi H."/>
        </authorList>
    </citation>
    <scope>NUCLEOTIDE SEQUENCE [LARGE SCALE GENOMIC DNA]</scope>
    <source>
        <strain evidence="12">p89</strain>
    </source>
</reference>
<feature type="domain" description="MHD" evidence="10">
    <location>
        <begin position="327"/>
        <end position="618"/>
    </location>
</feature>
<evidence type="ECO:0000256" key="7">
    <source>
        <dbReference type="ARBA" id="ARBA00023136"/>
    </source>
</evidence>
<evidence type="ECO:0000256" key="4">
    <source>
        <dbReference type="ARBA" id="ARBA00022475"/>
    </source>
</evidence>
<dbReference type="Gene3D" id="2.60.40.1170">
    <property type="entry name" value="Mu homology domain, subdomain B"/>
    <property type="match status" value="2"/>
</dbReference>
<dbReference type="GO" id="GO:0005886">
    <property type="term" value="C:plasma membrane"/>
    <property type="evidence" value="ECO:0007669"/>
    <property type="project" value="UniProtKB-SubCell"/>
</dbReference>
<name>A0A086L2S9_TOXGO</name>
<keyword evidence="4" id="KW-1003">Cell membrane</keyword>
<dbReference type="PROSITE" id="PS51072">
    <property type="entry name" value="MHD"/>
    <property type="match status" value="1"/>
</dbReference>
<dbReference type="Proteomes" id="UP000028828">
    <property type="component" value="Unassembled WGS sequence"/>
</dbReference>
<dbReference type="AlphaFoldDB" id="A0A086L2S9"/>
<dbReference type="InterPro" id="IPR028565">
    <property type="entry name" value="MHD"/>
</dbReference>
<evidence type="ECO:0000259" key="10">
    <source>
        <dbReference type="PROSITE" id="PS51072"/>
    </source>
</evidence>
<evidence type="ECO:0000256" key="9">
    <source>
        <dbReference type="SAM" id="MobiDB-lite"/>
    </source>
</evidence>
<keyword evidence="3" id="KW-0813">Transport</keyword>
<dbReference type="InterPro" id="IPR050431">
    <property type="entry name" value="Adaptor_comp_med_subunit"/>
</dbReference>
<dbReference type="InterPro" id="IPR036168">
    <property type="entry name" value="AP2_Mu_C_sf"/>
</dbReference>
<keyword evidence="6" id="KW-0653">Protein transport</keyword>
<proteinExistence type="predicted"/>
<dbReference type="Gene3D" id="3.30.450.60">
    <property type="match status" value="1"/>
</dbReference>
<dbReference type="InterPro" id="IPR018240">
    <property type="entry name" value="Clathrin_mu_CS"/>
</dbReference>
<dbReference type="PANTHER" id="PTHR10529">
    <property type="entry name" value="AP COMPLEX SUBUNIT MU"/>
    <property type="match status" value="1"/>
</dbReference>
<comment type="caution">
    <text evidence="11">The sequence shown here is derived from an EMBL/GenBank/DDBJ whole genome shotgun (WGS) entry which is preliminary data.</text>
</comment>
<dbReference type="SUPFAM" id="SSF64356">
    <property type="entry name" value="SNARE-like"/>
    <property type="match status" value="1"/>
</dbReference>
<dbReference type="SUPFAM" id="SSF49447">
    <property type="entry name" value="Second domain of Mu2 adaptin subunit (ap50) of ap2 adaptor"/>
    <property type="match status" value="1"/>
</dbReference>
<evidence type="ECO:0000256" key="3">
    <source>
        <dbReference type="ARBA" id="ARBA00022448"/>
    </source>
</evidence>
<dbReference type="VEuPathDB" id="ToxoDB:TGP89_230920"/>
<dbReference type="EMBL" id="AEYI02000233">
    <property type="protein sequence ID" value="KFG50947.1"/>
    <property type="molecule type" value="Genomic_DNA"/>
</dbReference>
<accession>A0A086L2S9</accession>
<keyword evidence="8" id="KW-0168">Coated pit</keyword>
<evidence type="ECO:0000256" key="5">
    <source>
        <dbReference type="ARBA" id="ARBA00022583"/>
    </source>
</evidence>
<sequence length="619" mass="66385">MISAIYIFTLKGELLLQRTYASPAPPPQHVRAFSRTVLAGRAFSELAPVVCVGPHSAQASTAVSSFSCFVPPCVGAGSQALATSAAPPTSGVVPTAAVVRGRREGCWGTGGSDEDGVVYVAALRRNANVACVLEVLRRLAALVQAFCAAALHSAGSGPILPADFQASETRAPGSVIASAGAGAEKKGSALMGAVRRGLAGPGGGGNAVYVDASFVRRHFVLLYEILDEAIDGGFPQLLDLTTLRKFTSFGNGPGFHWPPEHSAPVGGLSSAASLRRAGDTGAGLARAFGRGGARAGGGEGDIAASKQITSQVTGACSWRAPGIRYRRNEVFIDVIESVDVLLSQNGVVLRSDVNGEVVVNSQLSGMPECKFGLNDRLPIDQTEPHGAAGRRQRELEKKDPATPGVTLDDCRFHQCVRLTKFDVERTISFIPPDGTFRLMTYRISEGISLPFKIFPLLQERSDSRMECLILLKALFDRNVSASNVEVVIPCPPNFCDLQLLHVGIGKASVDNAQQAVIWKIKRYPGAMEYLLRYELSLSSQRAGLLSREAMALRRGCSTPTGGEELSLWKRPPLTLRFTLHMFTASGLCIRYLKITEKSNYRTVKWIRYLTKAGTYQHRL</sequence>
<dbReference type="CDD" id="cd09251">
    <property type="entry name" value="AP-2_Mu2_Cterm"/>
    <property type="match status" value="1"/>
</dbReference>
<comment type="subcellular location">
    <subcellularLocation>
        <location evidence="1">Cell membrane</location>
    </subcellularLocation>
    <subcellularLocation>
        <location evidence="2">Membrane</location>
        <location evidence="2">Coated pit</location>
        <topology evidence="2">Peripheral membrane protein</topology>
        <orientation evidence="2">Cytoplasmic side</orientation>
    </subcellularLocation>
</comment>
<dbReference type="OrthoDB" id="10259133at2759"/>
<evidence type="ECO:0000256" key="1">
    <source>
        <dbReference type="ARBA" id="ARBA00004236"/>
    </source>
</evidence>